<protein>
    <submittedName>
        <fullName evidence="9">Anti-sigma factor domain-containing protein</fullName>
    </submittedName>
</protein>
<dbReference type="Pfam" id="PF12791">
    <property type="entry name" value="RsgI_N"/>
    <property type="match status" value="1"/>
</dbReference>
<evidence type="ECO:0000259" key="8">
    <source>
        <dbReference type="PROSITE" id="PS51849"/>
    </source>
</evidence>
<feature type="compositionally biased region" description="Basic and acidic residues" evidence="6">
    <location>
        <begin position="278"/>
        <end position="350"/>
    </location>
</feature>
<feature type="region of interest" description="Disordered" evidence="6">
    <location>
        <begin position="256"/>
        <end position="371"/>
    </location>
</feature>
<evidence type="ECO:0000256" key="7">
    <source>
        <dbReference type="SAM" id="Phobius"/>
    </source>
</evidence>
<dbReference type="InterPro" id="IPR024449">
    <property type="entry name" value="Anti-sigma_RsgI_N"/>
</dbReference>
<name>A0A5Q2MXU2_9FIRM</name>
<keyword evidence="2" id="KW-1003">Cell membrane</keyword>
<dbReference type="KEGG" id="hcv:FTV88_0512"/>
<keyword evidence="3 7" id="KW-0812">Transmembrane</keyword>
<evidence type="ECO:0000313" key="10">
    <source>
        <dbReference type="Proteomes" id="UP000366051"/>
    </source>
</evidence>
<dbReference type="AlphaFoldDB" id="A0A5Q2MXU2"/>
<dbReference type="PROSITE" id="PS51849">
    <property type="entry name" value="RSGI_N"/>
    <property type="match status" value="1"/>
</dbReference>
<feature type="compositionally biased region" description="Basic and acidic residues" evidence="6">
    <location>
        <begin position="358"/>
        <end position="371"/>
    </location>
</feature>
<keyword evidence="4 7" id="KW-1133">Transmembrane helix</keyword>
<feature type="domain" description="RsgI N-terminal anti-sigma" evidence="8">
    <location>
        <begin position="3"/>
        <end position="51"/>
    </location>
</feature>
<sequence length="371" mass="42107">MDQRGVVLEITEEEAIVLTDNGEFKRIPLPQPVPAIGDEIVISPDKRRQQKQGKSKKRQAWYWMGLAVAALFLFALNMSGLKSIFYEKTEQQDVALLEEQDPSLEEPILSKPVRYVSVDINPSIELGLNEQDQVITMRSLNDEGEKIIAQRALEGLPVEKAIQEIAAEALLQGYLASNKANTLLITVYTEGEENEKEAQKVLEDKLRQSAQQILAQDNLPTHKVQTIQVSKEQRERAEELGLSVGKFAQLLDAMEQGVPEEKDEKPPTENRSSLGTEPMERKGTQEIDRKENQDQENQNKQKQKQEKTASDPIERDVMDNNKIDPEEINQERMDQEHDVIDNDAMDHDTIEVSPTNTRIEKDRKAEVQSSS</sequence>
<keyword evidence="10" id="KW-1185">Reference proteome</keyword>
<comment type="subcellular location">
    <subcellularLocation>
        <location evidence="1">Cell membrane</location>
        <topology evidence="1">Single-pass membrane protein</topology>
    </subcellularLocation>
</comment>
<gene>
    <name evidence="9" type="ORF">FTV88_0512</name>
</gene>
<evidence type="ECO:0000256" key="2">
    <source>
        <dbReference type="ARBA" id="ARBA00022475"/>
    </source>
</evidence>
<evidence type="ECO:0000256" key="1">
    <source>
        <dbReference type="ARBA" id="ARBA00004162"/>
    </source>
</evidence>
<evidence type="ECO:0000256" key="5">
    <source>
        <dbReference type="ARBA" id="ARBA00023136"/>
    </source>
</evidence>
<feature type="compositionally biased region" description="Basic and acidic residues" evidence="6">
    <location>
        <begin position="259"/>
        <end position="268"/>
    </location>
</feature>
<proteinExistence type="predicted"/>
<evidence type="ECO:0000313" key="9">
    <source>
        <dbReference type="EMBL" id="QGG46691.1"/>
    </source>
</evidence>
<accession>A0A5Q2MXU2</accession>
<dbReference type="InterPro" id="IPR055431">
    <property type="entry name" value="RsgI_M"/>
</dbReference>
<evidence type="ECO:0000256" key="4">
    <source>
        <dbReference type="ARBA" id="ARBA00022989"/>
    </source>
</evidence>
<dbReference type="EMBL" id="CP045875">
    <property type="protein sequence ID" value="QGG46691.1"/>
    <property type="molecule type" value="Genomic_DNA"/>
</dbReference>
<dbReference type="GO" id="GO:0005886">
    <property type="term" value="C:plasma membrane"/>
    <property type="evidence" value="ECO:0007669"/>
    <property type="project" value="UniProtKB-SubCell"/>
</dbReference>
<feature type="transmembrane region" description="Helical" evidence="7">
    <location>
        <begin position="60"/>
        <end position="81"/>
    </location>
</feature>
<organism evidence="9 10">
    <name type="scientific">Heliorestis convoluta</name>
    <dbReference type="NCBI Taxonomy" id="356322"/>
    <lineage>
        <taxon>Bacteria</taxon>
        <taxon>Bacillati</taxon>
        <taxon>Bacillota</taxon>
        <taxon>Clostridia</taxon>
        <taxon>Eubacteriales</taxon>
        <taxon>Heliobacteriaceae</taxon>
        <taxon>Heliorestis</taxon>
    </lineage>
</organism>
<dbReference type="RefSeq" id="WP_162007860.1">
    <property type="nucleotide sequence ID" value="NZ_CP045875.1"/>
</dbReference>
<evidence type="ECO:0000256" key="3">
    <source>
        <dbReference type="ARBA" id="ARBA00022692"/>
    </source>
</evidence>
<dbReference type="Proteomes" id="UP000366051">
    <property type="component" value="Chromosome"/>
</dbReference>
<evidence type="ECO:0000256" key="6">
    <source>
        <dbReference type="SAM" id="MobiDB-lite"/>
    </source>
</evidence>
<reference evidence="10" key="1">
    <citation type="submission" date="2019-11" db="EMBL/GenBank/DDBJ databases">
        <title>Genome sequence of Heliorestis convoluta strain HH, an alkaliphilic and minimalistic phototrophic bacterium from a soda lake in Egypt.</title>
        <authorList>
            <person name="Dewey E.D."/>
            <person name="Stokes L.M."/>
            <person name="Burchell B.M."/>
            <person name="Shaffer K.N."/>
            <person name="Huntington A.M."/>
            <person name="Baker J.M."/>
            <person name="Nadendla S."/>
            <person name="Giglio M.G."/>
            <person name="Touchman J.W."/>
            <person name="Blankenship R.E."/>
            <person name="Madigan M.T."/>
            <person name="Sattley W.M."/>
        </authorList>
    </citation>
    <scope>NUCLEOTIDE SEQUENCE [LARGE SCALE GENOMIC DNA]</scope>
    <source>
        <strain evidence="10">HH</strain>
    </source>
</reference>
<keyword evidence="5 7" id="KW-0472">Membrane</keyword>
<dbReference type="Pfam" id="PF23750">
    <property type="entry name" value="RsgI_M"/>
    <property type="match status" value="1"/>
</dbReference>